<feature type="transmembrane region" description="Helical" evidence="8">
    <location>
        <begin position="446"/>
        <end position="471"/>
    </location>
</feature>
<feature type="region of interest" description="Disordered" evidence="7">
    <location>
        <begin position="751"/>
        <end position="787"/>
    </location>
</feature>
<evidence type="ECO:0000256" key="7">
    <source>
        <dbReference type="SAM" id="MobiDB-lite"/>
    </source>
</evidence>
<feature type="transmembrane region" description="Helical" evidence="8">
    <location>
        <begin position="491"/>
        <end position="517"/>
    </location>
</feature>
<keyword evidence="4 8" id="KW-0812">Transmembrane</keyword>
<dbReference type="InterPro" id="IPR023408">
    <property type="entry name" value="MscS_beta-dom_sf"/>
</dbReference>
<dbReference type="HOGENOM" id="CLU_013626_1_0_6"/>
<dbReference type="InterPro" id="IPR011066">
    <property type="entry name" value="MscS_channel_C_sf"/>
</dbReference>
<accession>Q1QZ01</accession>
<evidence type="ECO:0000256" key="6">
    <source>
        <dbReference type="ARBA" id="ARBA00023136"/>
    </source>
</evidence>
<evidence type="ECO:0000313" key="11">
    <source>
        <dbReference type="EMBL" id="ABE58307.1"/>
    </source>
</evidence>
<protein>
    <submittedName>
        <fullName evidence="11">MscS Mechanosensitive ion channel</fullName>
    </submittedName>
</protein>
<keyword evidence="5 8" id="KW-1133">Transmembrane helix</keyword>
<feature type="compositionally biased region" description="Low complexity" evidence="7">
    <location>
        <begin position="757"/>
        <end position="787"/>
    </location>
</feature>
<dbReference type="InterPro" id="IPR045276">
    <property type="entry name" value="YbiO_bact"/>
</dbReference>
<evidence type="ECO:0000259" key="9">
    <source>
        <dbReference type="Pfam" id="PF00924"/>
    </source>
</evidence>
<dbReference type="Gene3D" id="3.30.70.100">
    <property type="match status" value="1"/>
</dbReference>
<sequence>MPWLFYVMTPVGYGARLGHSVDIHEIREVSMLGGATRWGRGLVLLCALLFSGWAWGQAASPLSSLAGGGGQQEDAAPSPEQARESLDGVISMLEDQQRREALLSQLRELRASLEGVSNESDPRTPSGLLGAIADSLTSLGESGEAVTPLEYWQSMGERAGNTLMQRVASLESALHLIGDFAWVLSLWGGSAALLVLLGRALAKRMNMQLALSAEPSTWMLIRHMIRRLLPWGLAFALTLGVVHGMASTLGMTLAMVIAYLTLCGILFTAVCEVVFSLFASGHRRVALRILHRRAHRWLFAIGALVALGDAANASELQGALGAPLAELVSMLANVVAALLTGAFAVRFKRPVKHLIRNRPYRYRRDKRASSELIQLVGALWHVPVLLMVVVSLVAILTSQGDSRSVFAKAIVTAGLLVVTLIVNGLVHRHSEQPSKQRRQSQYRRRLVRFGYTLAHLVSWAAFAELAMRVWGLSLLAFGSDEGISQRIGQSLLSIGMTLLLAWLVWILADTAIERALLSSKRGRSGRAQSTRAQTITPLIRNVVFATIVIIAFIVALANLGVNVTPLLAGAGVIGLAVGFGAQTLVQDLITGLFILIEDSLAIDDFVDLGGHMGTVEGLSLRTVRLRDLDGIVHTIPFSQIKGIQNFSREFGIALMRVRVAHHMKVDEAIAVVRDVAEDLRRDPMMRHYIWSPLELQGVESFDAGAAILRFRMRTAPLMQWDVARAFNLRLKRRFDELGLDVAMPRMSVSLESPIPEASGGTAASASRSVGMPQATGGPAEEAPPGTG</sequence>
<dbReference type="KEGG" id="csa:Csal_0950"/>
<dbReference type="InterPro" id="IPR049142">
    <property type="entry name" value="MS_channel_1st"/>
</dbReference>
<reference evidence="11 12" key="1">
    <citation type="journal article" date="2011" name="Stand. Genomic Sci.">
        <title>Complete genome sequence of the halophilic and highly halotolerant Chromohalobacter salexigens type strain (1H11(T)).</title>
        <authorList>
            <person name="Copeland A."/>
            <person name="O'Connor K."/>
            <person name="Lucas S."/>
            <person name="Lapidus A."/>
            <person name="Berry K.W."/>
            <person name="Detter J.C."/>
            <person name="Del Rio T.G."/>
            <person name="Hammon N."/>
            <person name="Dalin E."/>
            <person name="Tice H."/>
            <person name="Pitluck S."/>
            <person name="Bruce D."/>
            <person name="Goodwin L."/>
            <person name="Han C."/>
            <person name="Tapia R."/>
            <person name="Saunders E."/>
            <person name="Schmutz J."/>
            <person name="Brettin T."/>
            <person name="Larimer F."/>
            <person name="Land M."/>
            <person name="Hauser L."/>
            <person name="Vargas C."/>
            <person name="Nieto J.J."/>
            <person name="Kyrpides N.C."/>
            <person name="Ivanova N."/>
            <person name="Goker M."/>
            <person name="Klenk H.P."/>
            <person name="Csonka L.N."/>
            <person name="Woyke T."/>
        </authorList>
    </citation>
    <scope>NUCLEOTIDE SEQUENCE [LARGE SCALE GENOMIC DNA]</scope>
    <source>
        <strain evidence="12">ATCC BAA-138 / DSM 3043 / CIP 106854 / NCIMB 13768 / 1H11</strain>
    </source>
</reference>
<dbReference type="Gene3D" id="1.10.287.1260">
    <property type="match status" value="1"/>
</dbReference>
<dbReference type="FunFam" id="1.10.287.1260:FF:000005">
    <property type="entry name" value="Mechanosensitive ion channel family protein"/>
    <property type="match status" value="1"/>
</dbReference>
<dbReference type="AlphaFoldDB" id="Q1QZ01"/>
<feature type="domain" description="Mechanosensitive ion channel transmembrane helices 2/3" evidence="10">
    <location>
        <begin position="542"/>
        <end position="582"/>
    </location>
</feature>
<gene>
    <name evidence="11" type="ordered locus">Csal_0950</name>
</gene>
<evidence type="ECO:0000256" key="8">
    <source>
        <dbReference type="SAM" id="Phobius"/>
    </source>
</evidence>
<evidence type="ECO:0000259" key="10">
    <source>
        <dbReference type="Pfam" id="PF21088"/>
    </source>
</evidence>
<feature type="transmembrane region" description="Helical" evidence="8">
    <location>
        <begin position="327"/>
        <end position="347"/>
    </location>
</feature>
<evidence type="ECO:0000256" key="2">
    <source>
        <dbReference type="ARBA" id="ARBA00008017"/>
    </source>
</evidence>
<dbReference type="InterPro" id="IPR006685">
    <property type="entry name" value="MscS_channel_2nd"/>
</dbReference>
<feature type="region of interest" description="Disordered" evidence="7">
    <location>
        <begin position="64"/>
        <end position="83"/>
    </location>
</feature>
<feature type="transmembrane region" description="Helical" evidence="8">
    <location>
        <begin position="252"/>
        <end position="277"/>
    </location>
</feature>
<dbReference type="EMBL" id="CP000285">
    <property type="protein sequence ID" value="ABE58307.1"/>
    <property type="molecule type" value="Genomic_DNA"/>
</dbReference>
<dbReference type="Gene3D" id="2.30.30.60">
    <property type="match status" value="1"/>
</dbReference>
<keyword evidence="3" id="KW-1003">Cell membrane</keyword>
<dbReference type="SUPFAM" id="SSF50182">
    <property type="entry name" value="Sm-like ribonucleoproteins"/>
    <property type="match status" value="1"/>
</dbReference>
<name>Q1QZ01_CHRI1</name>
<evidence type="ECO:0000313" key="12">
    <source>
        <dbReference type="Proteomes" id="UP000000239"/>
    </source>
</evidence>
<feature type="transmembrane region" description="Helical" evidence="8">
    <location>
        <begin position="297"/>
        <end position="315"/>
    </location>
</feature>
<keyword evidence="6 8" id="KW-0472">Membrane</keyword>
<comment type="subcellular location">
    <subcellularLocation>
        <location evidence="1">Cell membrane</location>
        <topology evidence="1">Multi-pass membrane protein</topology>
    </subcellularLocation>
</comment>
<dbReference type="Proteomes" id="UP000000239">
    <property type="component" value="Chromosome"/>
</dbReference>
<organism evidence="11 12">
    <name type="scientific">Chromohalobacter israelensis (strain ATCC BAA-138 / DSM 3043 / CIP 106854 / NCIMB 13768 / 1H11)</name>
    <name type="common">Chromohalobacter salexigens</name>
    <dbReference type="NCBI Taxonomy" id="290398"/>
    <lineage>
        <taxon>Bacteria</taxon>
        <taxon>Pseudomonadati</taxon>
        <taxon>Pseudomonadota</taxon>
        <taxon>Gammaproteobacteria</taxon>
        <taxon>Oceanospirillales</taxon>
        <taxon>Halomonadaceae</taxon>
        <taxon>Chromohalobacter</taxon>
    </lineage>
</organism>
<evidence type="ECO:0000256" key="3">
    <source>
        <dbReference type="ARBA" id="ARBA00022475"/>
    </source>
</evidence>
<feature type="transmembrane region" description="Helical" evidence="8">
    <location>
        <begin position="368"/>
        <end position="393"/>
    </location>
</feature>
<dbReference type="GO" id="GO:0008381">
    <property type="term" value="F:mechanosensitive monoatomic ion channel activity"/>
    <property type="evidence" value="ECO:0007669"/>
    <property type="project" value="InterPro"/>
</dbReference>
<proteinExistence type="inferred from homology"/>
<dbReference type="PANTHER" id="PTHR30460">
    <property type="entry name" value="MODERATE CONDUCTANCE MECHANOSENSITIVE CHANNEL YBIO"/>
    <property type="match status" value="1"/>
</dbReference>
<dbReference type="PANTHER" id="PTHR30460:SF0">
    <property type="entry name" value="MODERATE CONDUCTANCE MECHANOSENSITIVE CHANNEL YBIO"/>
    <property type="match status" value="1"/>
</dbReference>
<evidence type="ECO:0000256" key="4">
    <source>
        <dbReference type="ARBA" id="ARBA00022692"/>
    </source>
</evidence>
<feature type="transmembrane region" description="Helical" evidence="8">
    <location>
        <begin position="405"/>
        <end position="426"/>
    </location>
</feature>
<dbReference type="SUPFAM" id="SSF82861">
    <property type="entry name" value="Mechanosensitive channel protein MscS (YggB), transmembrane region"/>
    <property type="match status" value="1"/>
</dbReference>
<evidence type="ECO:0000256" key="1">
    <source>
        <dbReference type="ARBA" id="ARBA00004651"/>
    </source>
</evidence>
<feature type="transmembrane region" description="Helical" evidence="8">
    <location>
        <begin position="180"/>
        <end position="202"/>
    </location>
</feature>
<dbReference type="eggNOG" id="COG0668">
    <property type="taxonomic scope" value="Bacteria"/>
</dbReference>
<dbReference type="SUPFAM" id="SSF82689">
    <property type="entry name" value="Mechanosensitive channel protein MscS (YggB), C-terminal domain"/>
    <property type="match status" value="1"/>
</dbReference>
<feature type="transmembrane region" description="Helical" evidence="8">
    <location>
        <begin position="228"/>
        <end position="246"/>
    </location>
</feature>
<keyword evidence="12" id="KW-1185">Reference proteome</keyword>
<dbReference type="InterPro" id="IPR011014">
    <property type="entry name" value="MscS_channel_TM-2"/>
</dbReference>
<feature type="domain" description="Mechanosensitive ion channel MscS" evidence="9">
    <location>
        <begin position="583"/>
        <end position="648"/>
    </location>
</feature>
<dbReference type="Pfam" id="PF00924">
    <property type="entry name" value="MS_channel_2nd"/>
    <property type="match status" value="1"/>
</dbReference>
<dbReference type="InterPro" id="IPR010920">
    <property type="entry name" value="LSM_dom_sf"/>
</dbReference>
<dbReference type="Pfam" id="PF21088">
    <property type="entry name" value="MS_channel_1st"/>
    <property type="match status" value="1"/>
</dbReference>
<dbReference type="GO" id="GO:0005886">
    <property type="term" value="C:plasma membrane"/>
    <property type="evidence" value="ECO:0007669"/>
    <property type="project" value="UniProtKB-SubCell"/>
</dbReference>
<evidence type="ECO:0000256" key="5">
    <source>
        <dbReference type="ARBA" id="ARBA00022989"/>
    </source>
</evidence>
<comment type="similarity">
    <text evidence="2">Belongs to the MscS (TC 1.A.23) family.</text>
</comment>
<feature type="transmembrane region" description="Helical" evidence="8">
    <location>
        <begin position="566"/>
        <end position="585"/>
    </location>
</feature>
<feature type="transmembrane region" description="Helical" evidence="8">
    <location>
        <begin position="538"/>
        <end position="560"/>
    </location>
</feature>
<dbReference type="STRING" id="290398.Csal_0950"/>